<gene>
    <name evidence="7" type="ORF">V5N11_018188</name>
</gene>
<dbReference type="PANTHER" id="PTHR46868">
    <property type="entry name" value="FCS-LIKE ZINC FINGER 11"/>
    <property type="match status" value="1"/>
</dbReference>
<protein>
    <submittedName>
        <fullName evidence="7">FCS-Like Zinc finger 10</fullName>
    </submittedName>
</protein>
<evidence type="ECO:0000313" key="7">
    <source>
        <dbReference type="EMBL" id="KAL1202235.1"/>
    </source>
</evidence>
<evidence type="ECO:0000256" key="1">
    <source>
        <dbReference type="ARBA" id="ARBA00009374"/>
    </source>
</evidence>
<dbReference type="AlphaFoldDB" id="A0ABD1A5Z3"/>
<dbReference type="InterPro" id="IPR044585">
    <property type="entry name" value="FLZ10/11"/>
</dbReference>
<proteinExistence type="inferred from homology"/>
<dbReference type="EMBL" id="JBANAX010000581">
    <property type="protein sequence ID" value="KAL1202235.1"/>
    <property type="molecule type" value="Genomic_DNA"/>
</dbReference>
<sequence length="337" mass="37515">MSHHFNNQMISSVSDYYSTKPDLSGLKNHRLISASGVVEAKSPSDYESAWSPTSPLDFRFFSSFGNPFAGSSSRSIWKGEQKSWDSGKVGLSILHSLADDHRHHQTDSSRILLPSPDSKNMIFGSLMRNGNLNCQKPLLSQAPAKAFIPNTDVPKVVFGIGHNPFDVVELQSSCLVDTYCVNNNAFNGLADSDIEMSEDYTCVTSHGPNPKTTHIFGDQVLESAELNELKKLCCGKKKESIFDIAPLDLTTTPIDVYHPKNFLRTCYLCSKKLDFKEDIYMYSGYKAFCSSECRQVVLDLDEEMNEEEEEDDEAMSTSSSDEDLSKKKSNGVIFTMG</sequence>
<evidence type="ECO:0000313" key="8">
    <source>
        <dbReference type="Proteomes" id="UP001558713"/>
    </source>
</evidence>
<reference evidence="7 8" key="1">
    <citation type="submission" date="2024-04" db="EMBL/GenBank/DDBJ databases">
        <title>Genome assembly C_amara_ONT_v2.</title>
        <authorList>
            <person name="Yant L."/>
            <person name="Moore C."/>
            <person name="Slenker M."/>
        </authorList>
    </citation>
    <scope>NUCLEOTIDE SEQUENCE [LARGE SCALE GENOMIC DNA]</scope>
    <source>
        <tissue evidence="7">Leaf</tissue>
    </source>
</reference>
<feature type="compositionally biased region" description="Acidic residues" evidence="5">
    <location>
        <begin position="303"/>
        <end position="314"/>
    </location>
</feature>
<dbReference type="PROSITE" id="PS51795">
    <property type="entry name" value="ZF_FLZ"/>
    <property type="match status" value="1"/>
</dbReference>
<evidence type="ECO:0000256" key="2">
    <source>
        <dbReference type="ARBA" id="ARBA00022723"/>
    </source>
</evidence>
<dbReference type="GO" id="GO:0008270">
    <property type="term" value="F:zinc ion binding"/>
    <property type="evidence" value="ECO:0007669"/>
    <property type="project" value="UniProtKB-KW"/>
</dbReference>
<organism evidence="7 8">
    <name type="scientific">Cardamine amara subsp. amara</name>
    <dbReference type="NCBI Taxonomy" id="228776"/>
    <lineage>
        <taxon>Eukaryota</taxon>
        <taxon>Viridiplantae</taxon>
        <taxon>Streptophyta</taxon>
        <taxon>Embryophyta</taxon>
        <taxon>Tracheophyta</taxon>
        <taxon>Spermatophyta</taxon>
        <taxon>Magnoliopsida</taxon>
        <taxon>eudicotyledons</taxon>
        <taxon>Gunneridae</taxon>
        <taxon>Pentapetalae</taxon>
        <taxon>rosids</taxon>
        <taxon>malvids</taxon>
        <taxon>Brassicales</taxon>
        <taxon>Brassicaceae</taxon>
        <taxon>Cardamineae</taxon>
        <taxon>Cardamine</taxon>
    </lineage>
</organism>
<feature type="zinc finger region" description="FLZ-type" evidence="4">
    <location>
        <begin position="261"/>
        <end position="305"/>
    </location>
</feature>
<evidence type="ECO:0000256" key="3">
    <source>
        <dbReference type="ARBA" id="ARBA00022771"/>
    </source>
</evidence>
<evidence type="ECO:0000256" key="4">
    <source>
        <dbReference type="PROSITE-ProRule" id="PRU01131"/>
    </source>
</evidence>
<feature type="region of interest" description="Disordered" evidence="5">
    <location>
        <begin position="303"/>
        <end position="337"/>
    </location>
</feature>
<name>A0ABD1A5Z3_CARAN</name>
<accession>A0ABD1A5Z3</accession>
<feature type="domain" description="FLZ-type" evidence="6">
    <location>
        <begin position="261"/>
        <end position="305"/>
    </location>
</feature>
<dbReference type="PANTHER" id="PTHR46868:SF5">
    <property type="entry name" value="FCS-LIKE ZINC FINGER 10"/>
    <property type="match status" value="1"/>
</dbReference>
<evidence type="ECO:0000256" key="5">
    <source>
        <dbReference type="SAM" id="MobiDB-lite"/>
    </source>
</evidence>
<evidence type="ECO:0000259" key="6">
    <source>
        <dbReference type="PROSITE" id="PS51795"/>
    </source>
</evidence>
<dbReference type="Pfam" id="PF04570">
    <property type="entry name" value="zf-FLZ"/>
    <property type="match status" value="1"/>
</dbReference>
<dbReference type="InterPro" id="IPR007650">
    <property type="entry name" value="Zf-FLZ_dom"/>
</dbReference>
<keyword evidence="8" id="KW-1185">Reference proteome</keyword>
<dbReference type="Proteomes" id="UP001558713">
    <property type="component" value="Unassembled WGS sequence"/>
</dbReference>
<keyword evidence="3" id="KW-0863">Zinc-finger</keyword>
<keyword evidence="2" id="KW-0479">Metal-binding</keyword>
<keyword evidence="3" id="KW-0862">Zinc</keyword>
<comment type="caution">
    <text evidence="7">The sequence shown here is derived from an EMBL/GenBank/DDBJ whole genome shotgun (WGS) entry which is preliminary data.</text>
</comment>
<comment type="similarity">
    <text evidence="1">Belongs to the FLZ family.</text>
</comment>